<keyword evidence="9 18" id="KW-0963">Cytoplasm</keyword>
<keyword evidence="14 18" id="KW-0520">NAD</keyword>
<dbReference type="GO" id="GO:0009073">
    <property type="term" value="P:aromatic amino acid family biosynthetic process"/>
    <property type="evidence" value="ECO:0007669"/>
    <property type="project" value="UniProtKB-KW"/>
</dbReference>
<evidence type="ECO:0000313" key="23">
    <source>
        <dbReference type="Proteomes" id="UP000215861"/>
    </source>
</evidence>
<sequence>MQTVKVDLGERSYPIHIGEGLLDQPQLLAPHIAGRQVAIVTNTTVAPLYLERLTRSLAQFSVLPIILPDGESFKNWETLQLIFDGLLTARHDRRTTVIALGGGVVGDMAGFAAACYQRGVDFIQVPTTLLSQVDSSVGGKTGINHPLGKNMIGAFYQPNLVLIDTQTLNTLPARELSAGLAEVIKYGLICDEPFLTWLEDNMDALRSLDQTALTAAIQRSCAAKAEVVGADERESGVRATLNLGHTFGHAIETHMGYGVWLHGEAVAAGTVMALEMSARLGWISNAERDRGIRIFQRAGLPVVPPSEMTPADFMQHMAVDKKVIDGRMRLVLLRHMGEATVTDDYPQEVLQATLGADYRALAQLKG</sequence>
<feature type="binding site" evidence="18">
    <location>
        <position position="245"/>
    </location>
    <ligand>
        <name>Zn(2+)</name>
        <dbReference type="ChEBI" id="CHEBI:29105"/>
    </ligand>
</feature>
<dbReference type="GO" id="GO:0008652">
    <property type="term" value="P:amino acid biosynthetic process"/>
    <property type="evidence" value="ECO:0007669"/>
    <property type="project" value="UniProtKB-KW"/>
</dbReference>
<evidence type="ECO:0000256" key="10">
    <source>
        <dbReference type="ARBA" id="ARBA00022605"/>
    </source>
</evidence>
<keyword evidence="16 18" id="KW-0456">Lyase</keyword>
<dbReference type="PANTHER" id="PTHR43622">
    <property type="entry name" value="3-DEHYDROQUINATE SYNTHASE"/>
    <property type="match status" value="1"/>
</dbReference>
<evidence type="ECO:0000256" key="16">
    <source>
        <dbReference type="ARBA" id="ARBA00023239"/>
    </source>
</evidence>
<dbReference type="RefSeq" id="WP_095028008.1">
    <property type="nucleotide sequence ID" value="NZ_NQKL01000002.1"/>
</dbReference>
<organism evidence="21 24">
    <name type="scientific">Pseudomonas fragi</name>
    <dbReference type="NCBI Taxonomy" id="296"/>
    <lineage>
        <taxon>Bacteria</taxon>
        <taxon>Pseudomonadati</taxon>
        <taxon>Pseudomonadota</taxon>
        <taxon>Gammaproteobacteria</taxon>
        <taxon>Pseudomonadales</taxon>
        <taxon>Pseudomonadaceae</taxon>
        <taxon>Pseudomonas</taxon>
    </lineage>
</organism>
<evidence type="ECO:0000256" key="2">
    <source>
        <dbReference type="ARBA" id="ARBA00001911"/>
    </source>
</evidence>
<feature type="binding site" evidence="18">
    <location>
        <position position="262"/>
    </location>
    <ligand>
        <name>Zn(2+)</name>
        <dbReference type="ChEBI" id="CHEBI:29105"/>
    </ligand>
</feature>
<feature type="binding site" evidence="18">
    <location>
        <position position="140"/>
    </location>
    <ligand>
        <name>NAD(+)</name>
        <dbReference type="ChEBI" id="CHEBI:57540"/>
    </ligand>
</feature>
<comment type="cofactor">
    <cofactor evidence="18">
        <name>Co(2+)</name>
        <dbReference type="ChEBI" id="CHEBI:48828"/>
    </cofactor>
    <cofactor evidence="18">
        <name>Zn(2+)</name>
        <dbReference type="ChEBI" id="CHEBI:29105"/>
    </cofactor>
    <text evidence="18">Binds 1 divalent metal cation per subunit. Can use either Co(2+) or Zn(2+).</text>
</comment>
<feature type="binding site" evidence="18">
    <location>
        <position position="182"/>
    </location>
    <ligand>
        <name>Zn(2+)</name>
        <dbReference type="ChEBI" id="CHEBI:29105"/>
    </ligand>
</feature>
<dbReference type="CDD" id="cd08195">
    <property type="entry name" value="DHQS"/>
    <property type="match status" value="1"/>
</dbReference>
<evidence type="ECO:0000256" key="8">
    <source>
        <dbReference type="ARBA" id="ARBA00017684"/>
    </source>
</evidence>
<evidence type="ECO:0000256" key="3">
    <source>
        <dbReference type="ARBA" id="ARBA00003485"/>
    </source>
</evidence>
<dbReference type="FunFam" id="3.40.50.1970:FF:000001">
    <property type="entry name" value="3-dehydroquinate synthase"/>
    <property type="match status" value="1"/>
</dbReference>
<proteinExistence type="inferred from homology"/>
<dbReference type="PANTHER" id="PTHR43622:SF7">
    <property type="entry name" value="3-DEHYDROQUINATE SYNTHASE, CHLOROPLASTIC"/>
    <property type="match status" value="1"/>
</dbReference>
<dbReference type="GO" id="GO:0003856">
    <property type="term" value="F:3-dehydroquinate synthase activity"/>
    <property type="evidence" value="ECO:0007669"/>
    <property type="project" value="UniProtKB-UniRule"/>
</dbReference>
<evidence type="ECO:0000313" key="22">
    <source>
        <dbReference type="EMBL" id="PAA15914.1"/>
    </source>
</evidence>
<keyword evidence="12 18" id="KW-0547">Nucleotide-binding</keyword>
<feature type="binding site" evidence="18">
    <location>
        <begin position="127"/>
        <end position="128"/>
    </location>
    <ligand>
        <name>NAD(+)</name>
        <dbReference type="ChEBI" id="CHEBI:57540"/>
    </ligand>
</feature>
<evidence type="ECO:0000256" key="7">
    <source>
        <dbReference type="ARBA" id="ARBA00013031"/>
    </source>
</evidence>
<feature type="binding site" evidence="18">
    <location>
        <position position="149"/>
    </location>
    <ligand>
        <name>NAD(+)</name>
        <dbReference type="ChEBI" id="CHEBI:57540"/>
    </ligand>
</feature>
<evidence type="ECO:0000259" key="19">
    <source>
        <dbReference type="Pfam" id="PF01761"/>
    </source>
</evidence>
<dbReference type="GO" id="GO:0046872">
    <property type="term" value="F:metal ion binding"/>
    <property type="evidence" value="ECO:0007669"/>
    <property type="project" value="UniProtKB-KW"/>
</dbReference>
<comment type="subcellular location">
    <subcellularLocation>
        <location evidence="4 18">Cytoplasm</location>
    </subcellularLocation>
</comment>
<dbReference type="Proteomes" id="UP000216113">
    <property type="component" value="Unassembled WGS sequence"/>
</dbReference>
<keyword evidence="15 18" id="KW-0057">Aromatic amino acid biosynthesis</keyword>
<dbReference type="AlphaFoldDB" id="A0A266M0Y2"/>
<evidence type="ECO:0000256" key="1">
    <source>
        <dbReference type="ARBA" id="ARBA00001393"/>
    </source>
</evidence>
<keyword evidence="13 18" id="KW-0862">Zinc</keyword>
<dbReference type="Pfam" id="PF01761">
    <property type="entry name" value="DHQ_synthase"/>
    <property type="match status" value="1"/>
</dbReference>
<dbReference type="OrthoDB" id="9806583at2"/>
<dbReference type="GO" id="GO:0000166">
    <property type="term" value="F:nucleotide binding"/>
    <property type="evidence" value="ECO:0007669"/>
    <property type="project" value="UniProtKB-KW"/>
</dbReference>
<dbReference type="FunFam" id="1.20.1090.10:FF:000002">
    <property type="entry name" value="3-dehydroquinate synthase"/>
    <property type="match status" value="1"/>
</dbReference>
<evidence type="ECO:0000256" key="13">
    <source>
        <dbReference type="ARBA" id="ARBA00022833"/>
    </source>
</evidence>
<comment type="similarity">
    <text evidence="6 18">Belongs to the sugar phosphate cyclases superfamily. Dehydroquinate synthase family.</text>
</comment>
<evidence type="ECO:0000256" key="18">
    <source>
        <dbReference type="HAMAP-Rule" id="MF_00110"/>
    </source>
</evidence>
<protein>
    <recommendedName>
        <fullName evidence="8 18">3-dehydroquinate synthase</fullName>
        <shortName evidence="18">DHQS</shortName>
        <ecNumber evidence="7 18">4.2.3.4</ecNumber>
    </recommendedName>
</protein>
<dbReference type="Gene3D" id="3.40.50.1970">
    <property type="match status" value="1"/>
</dbReference>
<dbReference type="EC" id="4.2.3.4" evidence="7 18"/>
<evidence type="ECO:0000256" key="12">
    <source>
        <dbReference type="ARBA" id="ARBA00022741"/>
    </source>
</evidence>
<gene>
    <name evidence="18" type="primary">aroB</name>
    <name evidence="21" type="ORF">CJF43_03725</name>
    <name evidence="22" type="ORF">CJU81_01305</name>
</gene>
<dbReference type="InterPro" id="IPR030963">
    <property type="entry name" value="DHQ_synth_fam"/>
</dbReference>
<dbReference type="EMBL" id="NQKQ01000001">
    <property type="protein sequence ID" value="PAA15914.1"/>
    <property type="molecule type" value="Genomic_DNA"/>
</dbReference>
<dbReference type="EMBL" id="NQKL01000002">
    <property type="protein sequence ID" value="OZY43287.1"/>
    <property type="molecule type" value="Genomic_DNA"/>
</dbReference>
<name>A0A266M0Y2_PSEFR</name>
<feature type="binding site" evidence="18">
    <location>
        <begin position="103"/>
        <end position="107"/>
    </location>
    <ligand>
        <name>NAD(+)</name>
        <dbReference type="ChEBI" id="CHEBI:57540"/>
    </ligand>
</feature>
<evidence type="ECO:0000256" key="4">
    <source>
        <dbReference type="ARBA" id="ARBA00004496"/>
    </source>
</evidence>
<dbReference type="NCBIfam" id="TIGR01357">
    <property type="entry name" value="aroB"/>
    <property type="match status" value="1"/>
</dbReference>
<feature type="domain" description="3-dehydroquinate synthase N-terminal" evidence="19">
    <location>
        <begin position="65"/>
        <end position="177"/>
    </location>
</feature>
<evidence type="ECO:0000256" key="9">
    <source>
        <dbReference type="ARBA" id="ARBA00022490"/>
    </source>
</evidence>
<keyword evidence="10 18" id="KW-0028">Amino-acid biosynthesis</keyword>
<evidence type="ECO:0000256" key="17">
    <source>
        <dbReference type="ARBA" id="ARBA00023285"/>
    </source>
</evidence>
<comment type="catalytic activity">
    <reaction evidence="1 18">
        <text>7-phospho-2-dehydro-3-deoxy-D-arabino-heptonate = 3-dehydroquinate + phosphate</text>
        <dbReference type="Rhea" id="RHEA:21968"/>
        <dbReference type="ChEBI" id="CHEBI:32364"/>
        <dbReference type="ChEBI" id="CHEBI:43474"/>
        <dbReference type="ChEBI" id="CHEBI:58394"/>
        <dbReference type="EC" id="4.2.3.4"/>
    </reaction>
</comment>
<dbReference type="Gene3D" id="1.20.1090.10">
    <property type="entry name" value="Dehydroquinate synthase-like - alpha domain"/>
    <property type="match status" value="1"/>
</dbReference>
<comment type="function">
    <text evidence="3 18">Catalyzes the conversion of 3-deoxy-D-arabino-heptulosonate 7-phosphate (DAHP) to dehydroquinate (DHQ).</text>
</comment>
<dbReference type="Pfam" id="PF24621">
    <property type="entry name" value="DHQS_C"/>
    <property type="match status" value="1"/>
</dbReference>
<dbReference type="HAMAP" id="MF_00110">
    <property type="entry name" value="DHQ_synthase"/>
    <property type="match status" value="1"/>
</dbReference>
<dbReference type="InterPro" id="IPR030960">
    <property type="entry name" value="DHQS/DOIS_N"/>
</dbReference>
<evidence type="ECO:0000259" key="20">
    <source>
        <dbReference type="Pfam" id="PF24621"/>
    </source>
</evidence>
<feature type="binding site" evidence="18">
    <location>
        <begin position="167"/>
        <end position="170"/>
    </location>
    <ligand>
        <name>NAD(+)</name>
        <dbReference type="ChEBI" id="CHEBI:57540"/>
    </ligand>
</feature>
<dbReference type="InterPro" id="IPR050071">
    <property type="entry name" value="Dehydroquinate_synthase"/>
</dbReference>
<reference evidence="23 24" key="1">
    <citation type="submission" date="2017-08" db="EMBL/GenBank/DDBJ databases">
        <title>Genomic and metabolic characterisation of spoilage-associated Pseudomonas species.</title>
        <authorList>
            <person name="Stanborough T."/>
            <person name="Fegan N."/>
            <person name="Powell S.M."/>
            <person name="Singh T."/>
            <person name="Tamplin M.L."/>
            <person name="Chandry P.S."/>
        </authorList>
    </citation>
    <scope>NUCLEOTIDE SEQUENCE [LARGE SCALE GENOMIC DNA]</scope>
    <source>
        <strain evidence="22 23">F1801</strain>
        <strain evidence="21 24">F1820</strain>
    </source>
</reference>
<evidence type="ECO:0000256" key="14">
    <source>
        <dbReference type="ARBA" id="ARBA00023027"/>
    </source>
</evidence>
<dbReference type="InterPro" id="IPR016037">
    <property type="entry name" value="DHQ_synth_AroB"/>
</dbReference>
<evidence type="ECO:0000256" key="6">
    <source>
        <dbReference type="ARBA" id="ARBA00005412"/>
    </source>
</evidence>
<accession>A0A266M0Y2</accession>
<evidence type="ECO:0000256" key="5">
    <source>
        <dbReference type="ARBA" id="ARBA00004661"/>
    </source>
</evidence>
<feature type="binding site" evidence="18">
    <location>
        <begin position="69"/>
        <end position="74"/>
    </location>
    <ligand>
        <name>NAD(+)</name>
        <dbReference type="ChEBI" id="CHEBI:57540"/>
    </ligand>
</feature>
<evidence type="ECO:0000313" key="24">
    <source>
        <dbReference type="Proteomes" id="UP000216113"/>
    </source>
</evidence>
<dbReference type="PIRSF" id="PIRSF001455">
    <property type="entry name" value="DHQ_synth"/>
    <property type="match status" value="1"/>
</dbReference>
<feature type="domain" description="3-dehydroquinate synthase C-terminal" evidence="20">
    <location>
        <begin position="179"/>
        <end position="323"/>
    </location>
</feature>
<keyword evidence="17 18" id="KW-0170">Cobalt</keyword>
<evidence type="ECO:0000256" key="11">
    <source>
        <dbReference type="ARBA" id="ARBA00022723"/>
    </source>
</evidence>
<dbReference type="GO" id="GO:0005737">
    <property type="term" value="C:cytoplasm"/>
    <property type="evidence" value="ECO:0007669"/>
    <property type="project" value="UniProtKB-SubCell"/>
</dbReference>
<dbReference type="UniPathway" id="UPA00053">
    <property type="reaction ID" value="UER00085"/>
</dbReference>
<dbReference type="Proteomes" id="UP000215861">
    <property type="component" value="Unassembled WGS sequence"/>
</dbReference>
<evidence type="ECO:0000256" key="15">
    <source>
        <dbReference type="ARBA" id="ARBA00023141"/>
    </source>
</evidence>
<keyword evidence="11 18" id="KW-0479">Metal-binding</keyword>
<evidence type="ECO:0000313" key="21">
    <source>
        <dbReference type="EMBL" id="OZY43287.1"/>
    </source>
</evidence>
<comment type="cofactor">
    <cofactor evidence="2 18">
        <name>NAD(+)</name>
        <dbReference type="ChEBI" id="CHEBI:57540"/>
    </cofactor>
</comment>
<comment type="caution">
    <text evidence="21">The sequence shown here is derived from an EMBL/GenBank/DDBJ whole genome shotgun (WGS) entry which is preliminary data.</text>
</comment>
<comment type="pathway">
    <text evidence="5 18">Metabolic intermediate biosynthesis; chorismate biosynthesis; chorismate from D-erythrose 4-phosphate and phosphoenolpyruvate: step 2/7.</text>
</comment>
<dbReference type="GO" id="GO:0009423">
    <property type="term" value="P:chorismate biosynthetic process"/>
    <property type="evidence" value="ECO:0007669"/>
    <property type="project" value="UniProtKB-UniRule"/>
</dbReference>
<dbReference type="SUPFAM" id="SSF56796">
    <property type="entry name" value="Dehydroquinate synthase-like"/>
    <property type="match status" value="1"/>
</dbReference>
<dbReference type="InterPro" id="IPR056179">
    <property type="entry name" value="DHQS_C"/>
</dbReference>